<dbReference type="Proteomes" id="UP000789739">
    <property type="component" value="Unassembled WGS sequence"/>
</dbReference>
<dbReference type="EMBL" id="CAJVPI010005990">
    <property type="protein sequence ID" value="CAG8676659.1"/>
    <property type="molecule type" value="Genomic_DNA"/>
</dbReference>
<dbReference type="InterPro" id="IPR011009">
    <property type="entry name" value="Kinase-like_dom_sf"/>
</dbReference>
<gene>
    <name evidence="2" type="ORF">PBRASI_LOCUS11585</name>
</gene>
<comment type="caution">
    <text evidence="2">The sequence shown here is derived from an EMBL/GenBank/DDBJ whole genome shotgun (WGS) entry which is preliminary data.</text>
</comment>
<sequence>LGYAVKKRFADEKRVIHLQEIYGLLCANGIRFSDRLEHSSTHSVNLVPRGEQRDPNDLKELLQALICILTCLKDMHEIKPTPIMHRDVRWPNIIRHYDGYQRFILIDFDYATSSPSDKSLEEFSEYDHAPEMLVGKHDFKVDIWGAGKLVGSCNVAGIPSELLGFSIKLCNSNPNNRPTASVALEWAKNMFRK</sequence>
<accession>A0A9N9HHT0</accession>
<dbReference type="GO" id="GO:0004672">
    <property type="term" value="F:protein kinase activity"/>
    <property type="evidence" value="ECO:0007669"/>
    <property type="project" value="InterPro"/>
</dbReference>
<name>A0A9N9HHT0_9GLOM</name>
<dbReference type="Gene3D" id="1.10.510.10">
    <property type="entry name" value="Transferase(Phosphotransferase) domain 1"/>
    <property type="match status" value="1"/>
</dbReference>
<organism evidence="2 3">
    <name type="scientific">Paraglomus brasilianum</name>
    <dbReference type="NCBI Taxonomy" id="144538"/>
    <lineage>
        <taxon>Eukaryota</taxon>
        <taxon>Fungi</taxon>
        <taxon>Fungi incertae sedis</taxon>
        <taxon>Mucoromycota</taxon>
        <taxon>Glomeromycotina</taxon>
        <taxon>Glomeromycetes</taxon>
        <taxon>Paraglomerales</taxon>
        <taxon>Paraglomeraceae</taxon>
        <taxon>Paraglomus</taxon>
    </lineage>
</organism>
<dbReference type="GO" id="GO:0005524">
    <property type="term" value="F:ATP binding"/>
    <property type="evidence" value="ECO:0007669"/>
    <property type="project" value="InterPro"/>
</dbReference>
<feature type="non-terminal residue" evidence="2">
    <location>
        <position position="1"/>
    </location>
</feature>
<evidence type="ECO:0000313" key="3">
    <source>
        <dbReference type="Proteomes" id="UP000789739"/>
    </source>
</evidence>
<feature type="domain" description="Protein kinase" evidence="1">
    <location>
        <begin position="1"/>
        <end position="193"/>
    </location>
</feature>
<proteinExistence type="predicted"/>
<keyword evidence="3" id="KW-1185">Reference proteome</keyword>
<dbReference type="AlphaFoldDB" id="A0A9N9HHT0"/>
<dbReference type="OrthoDB" id="2388356at2759"/>
<evidence type="ECO:0000259" key="1">
    <source>
        <dbReference type="PROSITE" id="PS50011"/>
    </source>
</evidence>
<protein>
    <submittedName>
        <fullName evidence="2">215_t:CDS:1</fullName>
    </submittedName>
</protein>
<feature type="non-terminal residue" evidence="2">
    <location>
        <position position="193"/>
    </location>
</feature>
<dbReference type="InterPro" id="IPR000719">
    <property type="entry name" value="Prot_kinase_dom"/>
</dbReference>
<reference evidence="2" key="1">
    <citation type="submission" date="2021-06" db="EMBL/GenBank/DDBJ databases">
        <authorList>
            <person name="Kallberg Y."/>
            <person name="Tangrot J."/>
            <person name="Rosling A."/>
        </authorList>
    </citation>
    <scope>NUCLEOTIDE SEQUENCE</scope>
    <source>
        <strain evidence="2">BR232B</strain>
    </source>
</reference>
<dbReference type="SUPFAM" id="SSF56112">
    <property type="entry name" value="Protein kinase-like (PK-like)"/>
    <property type="match status" value="1"/>
</dbReference>
<evidence type="ECO:0000313" key="2">
    <source>
        <dbReference type="EMBL" id="CAG8676659.1"/>
    </source>
</evidence>
<dbReference type="PROSITE" id="PS50011">
    <property type="entry name" value="PROTEIN_KINASE_DOM"/>
    <property type="match status" value="1"/>
</dbReference>